<evidence type="ECO:0000256" key="2">
    <source>
        <dbReference type="ARBA" id="ARBA00022448"/>
    </source>
</evidence>
<gene>
    <name evidence="9" type="primary">slc18a3a</name>
    <name evidence="9" type="ORF">SNAT2548_LOCUS27186</name>
</gene>
<dbReference type="PANTHER" id="PTHR23506:SF23">
    <property type="entry name" value="GH10249P"/>
    <property type="match status" value="1"/>
</dbReference>
<dbReference type="Pfam" id="PF07690">
    <property type="entry name" value="MFS_1"/>
    <property type="match status" value="1"/>
</dbReference>
<keyword evidence="3 7" id="KW-0812">Transmembrane</keyword>
<reference evidence="9" key="1">
    <citation type="submission" date="2021-02" db="EMBL/GenBank/DDBJ databases">
        <authorList>
            <person name="Dougan E. K."/>
            <person name="Rhodes N."/>
            <person name="Thang M."/>
            <person name="Chan C."/>
        </authorList>
    </citation>
    <scope>NUCLEOTIDE SEQUENCE</scope>
</reference>
<dbReference type="InterPro" id="IPR011701">
    <property type="entry name" value="MFS"/>
</dbReference>
<accession>A0A812SPI6</accession>
<keyword evidence="10" id="KW-1185">Reference proteome</keyword>
<feature type="transmembrane region" description="Helical" evidence="7">
    <location>
        <begin position="380"/>
        <end position="405"/>
    </location>
</feature>
<keyword evidence="5 7" id="KW-0472">Membrane</keyword>
<dbReference type="AlphaFoldDB" id="A0A812SPI6"/>
<keyword evidence="8" id="KW-0732">Signal</keyword>
<dbReference type="InterPro" id="IPR036259">
    <property type="entry name" value="MFS_trans_sf"/>
</dbReference>
<feature type="transmembrane region" description="Helical" evidence="7">
    <location>
        <begin position="197"/>
        <end position="220"/>
    </location>
</feature>
<feature type="transmembrane region" description="Helical" evidence="7">
    <location>
        <begin position="174"/>
        <end position="191"/>
    </location>
</feature>
<feature type="signal peptide" evidence="8">
    <location>
        <begin position="1"/>
        <end position="23"/>
    </location>
</feature>
<evidence type="ECO:0000256" key="4">
    <source>
        <dbReference type="ARBA" id="ARBA00022989"/>
    </source>
</evidence>
<evidence type="ECO:0000256" key="5">
    <source>
        <dbReference type="ARBA" id="ARBA00023136"/>
    </source>
</evidence>
<feature type="transmembrane region" description="Helical" evidence="7">
    <location>
        <begin position="464"/>
        <end position="484"/>
    </location>
</feature>
<dbReference type="Gene3D" id="1.20.1250.20">
    <property type="entry name" value="MFS general substrate transporter like domains"/>
    <property type="match status" value="1"/>
</dbReference>
<evidence type="ECO:0000256" key="6">
    <source>
        <dbReference type="SAM" id="MobiDB-lite"/>
    </source>
</evidence>
<feature type="chain" id="PRO_5032363954" evidence="8">
    <location>
        <begin position="24"/>
        <end position="515"/>
    </location>
</feature>
<dbReference type="InterPro" id="IPR050930">
    <property type="entry name" value="MFS_Vesicular_Transporter"/>
</dbReference>
<proteinExistence type="predicted"/>
<organism evidence="9 10">
    <name type="scientific">Symbiodinium natans</name>
    <dbReference type="NCBI Taxonomy" id="878477"/>
    <lineage>
        <taxon>Eukaryota</taxon>
        <taxon>Sar</taxon>
        <taxon>Alveolata</taxon>
        <taxon>Dinophyceae</taxon>
        <taxon>Suessiales</taxon>
        <taxon>Symbiodiniaceae</taxon>
        <taxon>Symbiodinium</taxon>
    </lineage>
</organism>
<sequence length="515" mass="54656">MAPLPTLLLGFVLLNAGTAPSATSDASSLTSLMLNASTCLDASVCDSDRGKAATQFLQAQVSRLKKRGPSGASASQVRMSSPTSLSPQMQKVLYVAGGILLPCFLLVLKFASVDVLMGIATFLDHFMSMGLLPFLPSVTPNYQLIAALQSSKNVVVCLLAPFLGRFIDKREAKFVQLGMLCGMLCSLGFALKKSYAFWFAMRTLMGFSTASVLWGSFAYINRMYASDSTARVKAVSTATAGLYAGMVAGPQAAGILVDSRLMFLVLSGLQMCLWLALRFRLPDLSQLQEPMPKPTEPVEKVHVLELMLDPEIRFPIVALFLGVTLEAALGATTWEYMTSLGYDHLKQNLTWLMVTIPGVISVNLVPALRSLVEGHTLQISAILLGGASALACFGSHYVLLALALLGTSGASGVLNGNGAAMLADRSQEKYDGTGQVFVLSMAADQAAFIFGPYLGSSLCRYESYQVMCHVIGGCLVLSAILLSWRGEGSEAKQNATNAAIPPGTEPGTPAEAGRS</sequence>
<evidence type="ECO:0000313" key="10">
    <source>
        <dbReference type="Proteomes" id="UP000604046"/>
    </source>
</evidence>
<dbReference type="EMBL" id="CAJNDS010002457">
    <property type="protein sequence ID" value="CAE7484416.1"/>
    <property type="molecule type" value="Genomic_DNA"/>
</dbReference>
<dbReference type="SUPFAM" id="SSF103473">
    <property type="entry name" value="MFS general substrate transporter"/>
    <property type="match status" value="1"/>
</dbReference>
<comment type="subcellular location">
    <subcellularLocation>
        <location evidence="1">Membrane</location>
        <topology evidence="1">Multi-pass membrane protein</topology>
    </subcellularLocation>
</comment>
<feature type="transmembrane region" description="Helical" evidence="7">
    <location>
        <begin position="316"/>
        <end position="337"/>
    </location>
</feature>
<dbReference type="Proteomes" id="UP000604046">
    <property type="component" value="Unassembled WGS sequence"/>
</dbReference>
<comment type="caution">
    <text evidence="9">The sequence shown here is derived from an EMBL/GenBank/DDBJ whole genome shotgun (WGS) entry which is preliminary data.</text>
</comment>
<evidence type="ECO:0000256" key="7">
    <source>
        <dbReference type="SAM" id="Phobius"/>
    </source>
</evidence>
<keyword evidence="2" id="KW-0813">Transport</keyword>
<name>A0A812SPI6_9DINO</name>
<feature type="region of interest" description="Disordered" evidence="6">
    <location>
        <begin position="493"/>
        <end position="515"/>
    </location>
</feature>
<protein>
    <submittedName>
        <fullName evidence="9">Slc18a3a protein</fullName>
    </submittedName>
</protein>
<dbReference type="GO" id="GO:0022857">
    <property type="term" value="F:transmembrane transporter activity"/>
    <property type="evidence" value="ECO:0007669"/>
    <property type="project" value="InterPro"/>
</dbReference>
<dbReference type="GO" id="GO:0016020">
    <property type="term" value="C:membrane"/>
    <property type="evidence" value="ECO:0007669"/>
    <property type="project" value="UniProtKB-SubCell"/>
</dbReference>
<feature type="transmembrane region" description="Helical" evidence="7">
    <location>
        <begin position="349"/>
        <end position="368"/>
    </location>
</feature>
<feature type="transmembrane region" description="Helical" evidence="7">
    <location>
        <begin position="232"/>
        <end position="249"/>
    </location>
</feature>
<evidence type="ECO:0000256" key="1">
    <source>
        <dbReference type="ARBA" id="ARBA00004141"/>
    </source>
</evidence>
<evidence type="ECO:0000256" key="3">
    <source>
        <dbReference type="ARBA" id="ARBA00022692"/>
    </source>
</evidence>
<dbReference type="PANTHER" id="PTHR23506">
    <property type="entry name" value="GH10249P"/>
    <property type="match status" value="1"/>
</dbReference>
<evidence type="ECO:0000313" key="9">
    <source>
        <dbReference type="EMBL" id="CAE7484416.1"/>
    </source>
</evidence>
<keyword evidence="4 7" id="KW-1133">Transmembrane helix</keyword>
<evidence type="ECO:0000256" key="8">
    <source>
        <dbReference type="SAM" id="SignalP"/>
    </source>
</evidence>